<dbReference type="AlphaFoldDB" id="A0A251XAL4"/>
<evidence type="ECO:0000313" key="4">
    <source>
        <dbReference type="Proteomes" id="UP000194798"/>
    </source>
</evidence>
<keyword evidence="4" id="KW-1185">Reference proteome</keyword>
<feature type="compositionally biased region" description="Low complexity" evidence="2">
    <location>
        <begin position="132"/>
        <end position="142"/>
    </location>
</feature>
<dbReference type="RefSeq" id="WP_086487067.1">
    <property type="nucleotide sequence ID" value="NZ_MSLT01000006.1"/>
</dbReference>
<protein>
    <submittedName>
        <fullName evidence="3">Uncharacterized protein</fullName>
    </submittedName>
</protein>
<evidence type="ECO:0000256" key="2">
    <source>
        <dbReference type="SAM" id="MobiDB-lite"/>
    </source>
</evidence>
<dbReference type="Proteomes" id="UP000194798">
    <property type="component" value="Unassembled WGS sequence"/>
</dbReference>
<evidence type="ECO:0000313" key="3">
    <source>
        <dbReference type="EMBL" id="OUD15471.1"/>
    </source>
</evidence>
<organism evidence="3 4">
    <name type="scientific">Thioflexithrix psekupsensis</name>
    <dbReference type="NCBI Taxonomy" id="1570016"/>
    <lineage>
        <taxon>Bacteria</taxon>
        <taxon>Pseudomonadati</taxon>
        <taxon>Pseudomonadota</taxon>
        <taxon>Gammaproteobacteria</taxon>
        <taxon>Thiotrichales</taxon>
        <taxon>Thioflexithrix</taxon>
    </lineage>
</organism>
<name>A0A251XAL4_9GAMM</name>
<reference evidence="3 4" key="1">
    <citation type="submission" date="2016-12" db="EMBL/GenBank/DDBJ databases">
        <title>Thioflexothrix psekupsii D3 genome sequencing and assembly.</title>
        <authorList>
            <person name="Fomenkov A."/>
            <person name="Vincze T."/>
            <person name="Grabovich M."/>
            <person name="Anton B.P."/>
            <person name="Dubinina G."/>
            <person name="Orlova M."/>
            <person name="Belousova E."/>
            <person name="Roberts R.J."/>
        </authorList>
    </citation>
    <scope>NUCLEOTIDE SEQUENCE [LARGE SCALE GENOMIC DNA]</scope>
    <source>
        <strain evidence="3">D3</strain>
    </source>
</reference>
<gene>
    <name evidence="3" type="ORF">TPSD3_02795</name>
</gene>
<feature type="coiled-coil region" evidence="1">
    <location>
        <begin position="9"/>
        <end position="53"/>
    </location>
</feature>
<accession>A0A251XAL4</accession>
<evidence type="ECO:0000256" key="1">
    <source>
        <dbReference type="SAM" id="Coils"/>
    </source>
</evidence>
<sequence>MSAKTANFFEELKQRLNRVEAEQHRQRSELTQLSDLEQEVMRLENRLQEIQSGDHEPSNIQPVDFNQMRDLKEINRLERELKGIKVTSVNVSKESGNSEDDRYFDEIEKLRLELGSLPQKNPAKSTATSENKAATPAKKTTTTTATAPRFVICWVAEGTVSEWSEAAKSWQKQGQGHGYETADQARTSLARLKRQWPNYVLKVIKR</sequence>
<comment type="caution">
    <text evidence="3">The sequence shown here is derived from an EMBL/GenBank/DDBJ whole genome shotgun (WGS) entry which is preliminary data.</text>
</comment>
<keyword evidence="1" id="KW-0175">Coiled coil</keyword>
<dbReference type="EMBL" id="MSLT01000006">
    <property type="protein sequence ID" value="OUD15471.1"/>
    <property type="molecule type" value="Genomic_DNA"/>
</dbReference>
<feature type="region of interest" description="Disordered" evidence="2">
    <location>
        <begin position="115"/>
        <end position="142"/>
    </location>
</feature>
<feature type="compositionally biased region" description="Polar residues" evidence="2">
    <location>
        <begin position="118"/>
        <end position="131"/>
    </location>
</feature>
<proteinExistence type="predicted"/>